<comment type="similarity">
    <text evidence="1">Belongs to the LytR/CpsA/Psr (LCP) family.</text>
</comment>
<dbReference type="PANTHER" id="PTHR33392">
    <property type="entry name" value="POLYISOPRENYL-TEICHOIC ACID--PEPTIDOGLYCAN TEICHOIC ACID TRANSFERASE TAGU"/>
    <property type="match status" value="1"/>
</dbReference>
<feature type="region of interest" description="Disordered" evidence="2">
    <location>
        <begin position="34"/>
        <end position="67"/>
    </location>
</feature>
<dbReference type="RefSeq" id="WP_156206087.1">
    <property type="nucleotide sequence ID" value="NZ_WHPN01000268.1"/>
</dbReference>
<sequence>MPRPDRAPRHARQWFRPAAAGVLCTLLAVGGCTQAPEPRPGNPGPPDTSRVAPFDGLTDRPAPGPGTNYLLVGLDRRTGMSKQEKQRLHVGGEGCNCTDVMMLLHVSEDRRRVGVISIPRDSYVEFAPHPEAGAPARTLVRHRGKINAAYKHGGPALAVATVERATGLRIDHYLQADFTGFVDAVDRLGGGTVCTDKALRDPGSGLDLPPGTHHVDGRGALQYVRARKLDPPGDLGRVRRQQRFLVGVAQSLFGGRPAGRDRAVSARAARDLLTTLRTDKGLTTDGFSELARALRRLPTRAAEFATVPISEFDHRVPEWGSTLVWDRNRAAALFRAVREDRSIIPERRPGERPKVPVAMAPASVRVRVAEGPGAEPGSAGRLARQLRKNGFTVLGGRPAAPPSATPAAVKSATEIRYDPKWHRYLSTLASALPDARPVPEKGHGRVFEITTGAVSGRYAEVVHDRSSVEGAPVTGKELSCD</sequence>
<evidence type="ECO:0000313" key="5">
    <source>
        <dbReference type="EMBL" id="KAF4408603.1"/>
    </source>
</evidence>
<organism evidence="5 6">
    <name type="scientific">Streptomyces lycii</name>
    <dbReference type="NCBI Taxonomy" id="2654337"/>
    <lineage>
        <taxon>Bacteria</taxon>
        <taxon>Bacillati</taxon>
        <taxon>Actinomycetota</taxon>
        <taxon>Actinomycetes</taxon>
        <taxon>Kitasatosporales</taxon>
        <taxon>Streptomycetaceae</taxon>
        <taxon>Streptomyces</taxon>
    </lineage>
</organism>
<dbReference type="PROSITE" id="PS51257">
    <property type="entry name" value="PROKAR_LIPOPROTEIN"/>
    <property type="match status" value="1"/>
</dbReference>
<dbReference type="Pfam" id="PF03816">
    <property type="entry name" value="LytR_cpsA_psr"/>
    <property type="match status" value="1"/>
</dbReference>
<dbReference type="Gene3D" id="3.40.630.190">
    <property type="entry name" value="LCP protein"/>
    <property type="match status" value="1"/>
</dbReference>
<dbReference type="InterPro" id="IPR027381">
    <property type="entry name" value="LytR/CpsA/Psr_C"/>
</dbReference>
<accession>A0ABQ7FJ05</accession>
<dbReference type="InterPro" id="IPR004474">
    <property type="entry name" value="LytR_CpsA_psr"/>
</dbReference>
<evidence type="ECO:0000259" key="3">
    <source>
        <dbReference type="Pfam" id="PF03816"/>
    </source>
</evidence>
<feature type="domain" description="LytR/CpsA/Psr regulator C-terminal" evidence="4">
    <location>
        <begin position="363"/>
        <end position="436"/>
    </location>
</feature>
<proteinExistence type="inferred from homology"/>
<reference evidence="5 6" key="1">
    <citation type="submission" date="2019-10" db="EMBL/GenBank/DDBJ databases">
        <title>Streptomyces tenebrisbrunneis sp.nov., an endogenous actinomycete isolated from of Lycium ruthenicum.</title>
        <authorList>
            <person name="Ma L."/>
        </authorList>
    </citation>
    <scope>NUCLEOTIDE SEQUENCE [LARGE SCALE GENOMIC DNA]</scope>
    <source>
        <strain evidence="5 6">TRM 66187</strain>
    </source>
</reference>
<keyword evidence="6" id="KW-1185">Reference proteome</keyword>
<comment type="caution">
    <text evidence="5">The sequence shown here is derived from an EMBL/GenBank/DDBJ whole genome shotgun (WGS) entry which is preliminary data.</text>
</comment>
<dbReference type="PANTHER" id="PTHR33392:SF6">
    <property type="entry name" value="POLYISOPRENYL-TEICHOIC ACID--PEPTIDOGLYCAN TEICHOIC ACID TRANSFERASE TAGU"/>
    <property type="match status" value="1"/>
</dbReference>
<name>A0ABQ7FJ05_9ACTN</name>
<protein>
    <submittedName>
        <fullName evidence="5">LCP family protein</fullName>
    </submittedName>
</protein>
<dbReference type="NCBIfam" id="TIGR00350">
    <property type="entry name" value="lytR_cpsA_psr"/>
    <property type="match status" value="1"/>
</dbReference>
<dbReference type="InterPro" id="IPR050922">
    <property type="entry name" value="LytR/CpsA/Psr_CW_biosynth"/>
</dbReference>
<feature type="compositionally biased region" description="Pro residues" evidence="2">
    <location>
        <begin position="37"/>
        <end position="46"/>
    </location>
</feature>
<dbReference type="EMBL" id="WHPN01000268">
    <property type="protein sequence ID" value="KAF4408603.1"/>
    <property type="molecule type" value="Genomic_DNA"/>
</dbReference>
<feature type="domain" description="Cell envelope-related transcriptional attenuator" evidence="3">
    <location>
        <begin position="98"/>
        <end position="251"/>
    </location>
</feature>
<dbReference type="Proteomes" id="UP000621266">
    <property type="component" value="Unassembled WGS sequence"/>
</dbReference>
<evidence type="ECO:0000313" key="6">
    <source>
        <dbReference type="Proteomes" id="UP000621266"/>
    </source>
</evidence>
<evidence type="ECO:0000256" key="2">
    <source>
        <dbReference type="SAM" id="MobiDB-lite"/>
    </source>
</evidence>
<evidence type="ECO:0000256" key="1">
    <source>
        <dbReference type="ARBA" id="ARBA00006068"/>
    </source>
</evidence>
<gene>
    <name evidence="5" type="ORF">GCU69_12955</name>
</gene>
<evidence type="ECO:0000259" key="4">
    <source>
        <dbReference type="Pfam" id="PF13399"/>
    </source>
</evidence>
<dbReference type="Pfam" id="PF13399">
    <property type="entry name" value="LytR_C"/>
    <property type="match status" value="1"/>
</dbReference>